<proteinExistence type="predicted"/>
<gene>
    <name evidence="1" type="ORF">ETAA1_08940</name>
</gene>
<protein>
    <submittedName>
        <fullName evidence="1">Uncharacterized protein</fullName>
    </submittedName>
</protein>
<name>A0A517XNA8_9BACT</name>
<organism evidence="1 2">
    <name type="scientific">Urbifossiella limnaea</name>
    <dbReference type="NCBI Taxonomy" id="2528023"/>
    <lineage>
        <taxon>Bacteria</taxon>
        <taxon>Pseudomonadati</taxon>
        <taxon>Planctomycetota</taxon>
        <taxon>Planctomycetia</taxon>
        <taxon>Gemmatales</taxon>
        <taxon>Gemmataceae</taxon>
        <taxon>Urbifossiella</taxon>
    </lineage>
</organism>
<reference evidence="1 2" key="1">
    <citation type="submission" date="2019-02" db="EMBL/GenBank/DDBJ databases">
        <title>Deep-cultivation of Planctomycetes and their phenomic and genomic characterization uncovers novel biology.</title>
        <authorList>
            <person name="Wiegand S."/>
            <person name="Jogler M."/>
            <person name="Boedeker C."/>
            <person name="Pinto D."/>
            <person name="Vollmers J."/>
            <person name="Rivas-Marin E."/>
            <person name="Kohn T."/>
            <person name="Peeters S.H."/>
            <person name="Heuer A."/>
            <person name="Rast P."/>
            <person name="Oberbeckmann S."/>
            <person name="Bunk B."/>
            <person name="Jeske O."/>
            <person name="Meyerdierks A."/>
            <person name="Storesund J.E."/>
            <person name="Kallscheuer N."/>
            <person name="Luecker S."/>
            <person name="Lage O.M."/>
            <person name="Pohl T."/>
            <person name="Merkel B.J."/>
            <person name="Hornburger P."/>
            <person name="Mueller R.-W."/>
            <person name="Bruemmer F."/>
            <person name="Labrenz M."/>
            <person name="Spormann A.M."/>
            <person name="Op den Camp H."/>
            <person name="Overmann J."/>
            <person name="Amann R."/>
            <person name="Jetten M.S.M."/>
            <person name="Mascher T."/>
            <person name="Medema M.H."/>
            <person name="Devos D.P."/>
            <person name="Kaster A.-K."/>
            <person name="Ovreas L."/>
            <person name="Rohde M."/>
            <person name="Galperin M.Y."/>
            <person name="Jogler C."/>
        </authorList>
    </citation>
    <scope>NUCLEOTIDE SEQUENCE [LARGE SCALE GENOMIC DNA]</scope>
    <source>
        <strain evidence="1 2">ETA_A1</strain>
    </source>
</reference>
<evidence type="ECO:0000313" key="1">
    <source>
        <dbReference type="EMBL" id="QDU18993.1"/>
    </source>
</evidence>
<keyword evidence="2" id="KW-1185">Reference proteome</keyword>
<evidence type="ECO:0000313" key="2">
    <source>
        <dbReference type="Proteomes" id="UP000319576"/>
    </source>
</evidence>
<dbReference type="KEGG" id="uli:ETAA1_08940"/>
<dbReference type="RefSeq" id="WP_145234658.1">
    <property type="nucleotide sequence ID" value="NZ_CP036273.1"/>
</dbReference>
<dbReference type="AlphaFoldDB" id="A0A517XNA8"/>
<dbReference type="EMBL" id="CP036273">
    <property type="protein sequence ID" value="QDU18993.1"/>
    <property type="molecule type" value="Genomic_DNA"/>
</dbReference>
<dbReference type="Proteomes" id="UP000319576">
    <property type="component" value="Chromosome"/>
</dbReference>
<sequence length="93" mass="10972">MDSRDRKRLEELKFSAEVIAKTEAVLSLWGVDELFARCTYCKKICFSPYLPKGKHMRKKLPADLFLRRELVGFRDESGEVICWPCDEFQFEYG</sequence>
<accession>A0A517XNA8</accession>